<evidence type="ECO:0000256" key="6">
    <source>
        <dbReference type="ARBA" id="ARBA00023136"/>
    </source>
</evidence>
<feature type="transmembrane region" description="Helical" evidence="7">
    <location>
        <begin position="403"/>
        <end position="422"/>
    </location>
</feature>
<feature type="transmembrane region" description="Helical" evidence="7">
    <location>
        <begin position="82"/>
        <end position="102"/>
    </location>
</feature>
<feature type="transmembrane region" description="Helical" evidence="7">
    <location>
        <begin position="149"/>
        <end position="172"/>
    </location>
</feature>
<dbReference type="Pfam" id="PF00999">
    <property type="entry name" value="Na_H_Exchanger"/>
    <property type="match status" value="1"/>
</dbReference>
<evidence type="ECO:0000259" key="8">
    <source>
        <dbReference type="Pfam" id="PF00999"/>
    </source>
</evidence>
<feature type="domain" description="Cation/H+ exchanger transmembrane" evidence="8">
    <location>
        <begin position="21"/>
        <end position="417"/>
    </location>
</feature>
<dbReference type="InterPro" id="IPR050794">
    <property type="entry name" value="CPA2_transporter"/>
</dbReference>
<feature type="transmembrane region" description="Helical" evidence="7">
    <location>
        <begin position="336"/>
        <end position="359"/>
    </location>
</feature>
<keyword evidence="4 7" id="KW-1133">Transmembrane helix</keyword>
<dbReference type="PANTHER" id="PTHR32468:SF0">
    <property type="entry name" value="K(+)_H(+) ANTIPORTER 1"/>
    <property type="match status" value="1"/>
</dbReference>
<dbReference type="AlphaFoldDB" id="A0A7K0DJF8"/>
<evidence type="ECO:0000313" key="9">
    <source>
        <dbReference type="EMBL" id="MQY25787.1"/>
    </source>
</evidence>
<feature type="transmembrane region" description="Helical" evidence="7">
    <location>
        <begin position="212"/>
        <end position="233"/>
    </location>
</feature>
<reference evidence="9 10" key="1">
    <citation type="submission" date="2019-10" db="EMBL/GenBank/DDBJ databases">
        <title>Nocardia macrotermitis sp. nov. and Nocardia aurantia sp. nov., isolated from the gut of fungus growing-termite Macrotermes natalensis.</title>
        <authorList>
            <person name="Benndorf R."/>
            <person name="Schwitalla J."/>
            <person name="Martin K."/>
            <person name="De Beer W."/>
            <person name="Kaster A.-K."/>
            <person name="Vollmers J."/>
            <person name="Poulsen M."/>
            <person name="Beemelmanns C."/>
        </authorList>
    </citation>
    <scope>NUCLEOTIDE SEQUENCE [LARGE SCALE GENOMIC DNA]</scope>
    <source>
        <strain evidence="9 10">RB56</strain>
    </source>
</reference>
<keyword evidence="3 7" id="KW-0812">Transmembrane</keyword>
<evidence type="ECO:0000256" key="1">
    <source>
        <dbReference type="ARBA" id="ARBA00004141"/>
    </source>
</evidence>
<evidence type="ECO:0000313" key="10">
    <source>
        <dbReference type="Proteomes" id="UP000431401"/>
    </source>
</evidence>
<evidence type="ECO:0000256" key="2">
    <source>
        <dbReference type="ARBA" id="ARBA00022448"/>
    </source>
</evidence>
<comment type="caution">
    <text evidence="9">The sequence shown here is derived from an EMBL/GenBank/DDBJ whole genome shotgun (WGS) entry which is preliminary data.</text>
</comment>
<feature type="transmembrane region" description="Helical" evidence="7">
    <location>
        <begin position="310"/>
        <end position="330"/>
    </location>
</feature>
<dbReference type="GO" id="GO:0016020">
    <property type="term" value="C:membrane"/>
    <property type="evidence" value="ECO:0007669"/>
    <property type="project" value="UniProtKB-SubCell"/>
</dbReference>
<evidence type="ECO:0000256" key="4">
    <source>
        <dbReference type="ARBA" id="ARBA00022989"/>
    </source>
</evidence>
<feature type="transmembrane region" description="Helical" evidence="7">
    <location>
        <begin position="280"/>
        <end position="298"/>
    </location>
</feature>
<dbReference type="Proteomes" id="UP000431401">
    <property type="component" value="Unassembled WGS sequence"/>
</dbReference>
<evidence type="ECO:0000256" key="7">
    <source>
        <dbReference type="SAM" id="Phobius"/>
    </source>
</evidence>
<name>A0A7K0DJF8_9NOCA</name>
<accession>A0A7K0DJF8</accession>
<evidence type="ECO:0000256" key="5">
    <source>
        <dbReference type="ARBA" id="ARBA00023065"/>
    </source>
</evidence>
<dbReference type="RefSeq" id="WP_153339679.1">
    <property type="nucleotide sequence ID" value="NZ_WEGI01000003.1"/>
</dbReference>
<keyword evidence="2" id="KW-0813">Transport</keyword>
<protein>
    <submittedName>
        <fullName evidence="9">Na(+)/H(+)-K(+) antiporter GerN</fullName>
    </submittedName>
</protein>
<feature type="transmembrane region" description="Helical" evidence="7">
    <location>
        <begin position="254"/>
        <end position="274"/>
    </location>
</feature>
<feature type="transmembrane region" description="Helical" evidence="7">
    <location>
        <begin position="36"/>
        <end position="56"/>
    </location>
</feature>
<dbReference type="Gene3D" id="1.20.1530.20">
    <property type="match status" value="1"/>
</dbReference>
<feature type="transmembrane region" description="Helical" evidence="7">
    <location>
        <begin position="12"/>
        <end position="29"/>
    </location>
</feature>
<dbReference type="InterPro" id="IPR038770">
    <property type="entry name" value="Na+/solute_symporter_sf"/>
</dbReference>
<dbReference type="PANTHER" id="PTHR32468">
    <property type="entry name" value="CATION/H + ANTIPORTER"/>
    <property type="match status" value="1"/>
</dbReference>
<dbReference type="OrthoDB" id="9793589at2"/>
<keyword evidence="5" id="KW-0406">Ion transport</keyword>
<dbReference type="InterPro" id="IPR006153">
    <property type="entry name" value="Cation/H_exchanger_TM"/>
</dbReference>
<gene>
    <name evidence="9" type="primary">gerN</name>
    <name evidence="9" type="ORF">NRB56_13460</name>
</gene>
<keyword evidence="6 7" id="KW-0472">Membrane</keyword>
<evidence type="ECO:0000256" key="3">
    <source>
        <dbReference type="ARBA" id="ARBA00022692"/>
    </source>
</evidence>
<keyword evidence="10" id="KW-1185">Reference proteome</keyword>
<dbReference type="GO" id="GO:1902600">
    <property type="term" value="P:proton transmembrane transport"/>
    <property type="evidence" value="ECO:0007669"/>
    <property type="project" value="InterPro"/>
</dbReference>
<comment type="subcellular location">
    <subcellularLocation>
        <location evidence="1">Membrane</location>
        <topology evidence="1">Multi-pass membrane protein</topology>
    </subcellularLocation>
</comment>
<sequence>MPSFLELTVHFFLEMAIILAVYRLVWLVFKRLGQVQVVAIMAAGFLLGPSVFGAVWPGGQRWLFPTTVAIGDHTIPHPSLTVMYVLGQLGLVLYMFLVGTSFRTKILTEHFRVAGITASAGVVVPMILGGATGFLLVGHGDYFTGKVHAWQGGLFLAAAVAITSFPMLAWIIHDSGLHNTRLGTMALAAAASDDAVSWLLLATVVASTKSNMNGAVLALAGGVGFVVFMLVVGARLLRGLDRWGEREMRGESGVALPVGPFMVMLLVLLVSAWFTDWVGVYSVFGAFIAGVVMPRGRLLEAVRERTEPIVSHLLLPAFFVFTGLNTKLSLLFHPAALVVAAIVLVVSFAGKFGAVTLAARSQGMSWREAGSMGSLANARGLMELVLLNVGLTEGLITGSLYTILALMTIVTTFVATPIYRMFERSAWKNGLVFGANGETAKAEPASVPVT</sequence>
<proteinExistence type="predicted"/>
<dbReference type="EMBL" id="WEGI01000003">
    <property type="protein sequence ID" value="MQY25787.1"/>
    <property type="molecule type" value="Genomic_DNA"/>
</dbReference>
<feature type="transmembrane region" description="Helical" evidence="7">
    <location>
        <begin position="114"/>
        <end position="137"/>
    </location>
</feature>
<organism evidence="9 10">
    <name type="scientific">Nocardia aurantia</name>
    <dbReference type="NCBI Taxonomy" id="2585199"/>
    <lineage>
        <taxon>Bacteria</taxon>
        <taxon>Bacillati</taxon>
        <taxon>Actinomycetota</taxon>
        <taxon>Actinomycetes</taxon>
        <taxon>Mycobacteriales</taxon>
        <taxon>Nocardiaceae</taxon>
        <taxon>Nocardia</taxon>
    </lineage>
</organism>
<dbReference type="GO" id="GO:0015297">
    <property type="term" value="F:antiporter activity"/>
    <property type="evidence" value="ECO:0007669"/>
    <property type="project" value="InterPro"/>
</dbReference>